<keyword evidence="2" id="KW-1185">Reference proteome</keyword>
<proteinExistence type="predicted"/>
<evidence type="ECO:0000313" key="2">
    <source>
        <dbReference type="Proteomes" id="UP000055024"/>
    </source>
</evidence>
<comment type="caution">
    <text evidence="1">The sequence shown here is derived from an EMBL/GenBank/DDBJ whole genome shotgun (WGS) entry which is preliminary data.</text>
</comment>
<evidence type="ECO:0000313" key="1">
    <source>
        <dbReference type="EMBL" id="KRZ01793.1"/>
    </source>
</evidence>
<dbReference type="AlphaFoldDB" id="A0A0V1GU08"/>
<name>A0A0V1GU08_9BILA</name>
<accession>A0A0V1GU08</accession>
<dbReference type="EMBL" id="JYDP01000260">
    <property type="protein sequence ID" value="KRZ01793.1"/>
    <property type="molecule type" value="Genomic_DNA"/>
</dbReference>
<protein>
    <submittedName>
        <fullName evidence="1">Uncharacterized protein</fullName>
    </submittedName>
</protein>
<reference evidence="1 2" key="1">
    <citation type="submission" date="2015-01" db="EMBL/GenBank/DDBJ databases">
        <title>Evolution of Trichinella species and genotypes.</title>
        <authorList>
            <person name="Korhonen P.K."/>
            <person name="Edoardo P."/>
            <person name="Giuseppe L.R."/>
            <person name="Gasser R.B."/>
        </authorList>
    </citation>
    <scope>NUCLEOTIDE SEQUENCE [LARGE SCALE GENOMIC DNA]</scope>
    <source>
        <strain evidence="1">ISS1029</strain>
    </source>
</reference>
<organism evidence="1 2">
    <name type="scientific">Trichinella zimbabwensis</name>
    <dbReference type="NCBI Taxonomy" id="268475"/>
    <lineage>
        <taxon>Eukaryota</taxon>
        <taxon>Metazoa</taxon>
        <taxon>Ecdysozoa</taxon>
        <taxon>Nematoda</taxon>
        <taxon>Enoplea</taxon>
        <taxon>Dorylaimia</taxon>
        <taxon>Trichinellida</taxon>
        <taxon>Trichinellidae</taxon>
        <taxon>Trichinella</taxon>
    </lineage>
</organism>
<dbReference type="Proteomes" id="UP000055024">
    <property type="component" value="Unassembled WGS sequence"/>
</dbReference>
<gene>
    <name evidence="1" type="ORF">T11_14087</name>
</gene>
<sequence length="67" mass="8075">MLCERLHLLDCLMRIIQGLYIKQFKQTKCTNIQPDRQTDIKLYKEDFPCFDNYALIEKQTMTAIECR</sequence>